<evidence type="ECO:0000313" key="14">
    <source>
        <dbReference type="Proteomes" id="UP000215747"/>
    </source>
</evidence>
<evidence type="ECO:0000313" key="12">
    <source>
        <dbReference type="EMBL" id="OYS92035.1"/>
    </source>
</evidence>
<dbReference type="InterPro" id="IPR036251">
    <property type="entry name" value="Arg_repress_C_sf"/>
</dbReference>
<comment type="pathway">
    <text evidence="7">Amino-acid biosynthesis; L-arginine biosynthesis [regulation].</text>
</comment>
<dbReference type="Gene3D" id="3.30.1360.40">
    <property type="match status" value="1"/>
</dbReference>
<evidence type="ECO:0000256" key="7">
    <source>
        <dbReference type="HAMAP-Rule" id="MF_00173"/>
    </source>
</evidence>
<comment type="caution">
    <text evidence="10">The sequence shown here is derived from an EMBL/GenBank/DDBJ whole genome shotgun (WGS) entry which is preliminary data.</text>
</comment>
<protein>
    <recommendedName>
        <fullName evidence="7">Arginine repressor</fullName>
    </recommendedName>
</protein>
<dbReference type="PANTHER" id="PTHR34471">
    <property type="entry name" value="ARGININE REPRESSOR"/>
    <property type="match status" value="1"/>
</dbReference>
<keyword evidence="5 7" id="KW-0238">DNA-binding</keyword>
<dbReference type="InterPro" id="IPR036388">
    <property type="entry name" value="WH-like_DNA-bd_sf"/>
</dbReference>
<keyword evidence="7" id="KW-0055">Arginine biosynthesis</keyword>
<gene>
    <name evidence="7" type="primary">argR</name>
    <name evidence="11" type="ORF">CBF96_05425</name>
    <name evidence="12" type="ORF">CBG15_10310</name>
    <name evidence="10" type="ORF">LR3_00540</name>
</gene>
<dbReference type="GO" id="GO:0003677">
    <property type="term" value="F:DNA binding"/>
    <property type="evidence" value="ECO:0007669"/>
    <property type="project" value="UniProtKB-KW"/>
</dbReference>
<dbReference type="InterPro" id="IPR020900">
    <property type="entry name" value="Arg_repress_DNA-bd"/>
</dbReference>
<dbReference type="GO" id="GO:0034618">
    <property type="term" value="F:arginine binding"/>
    <property type="evidence" value="ECO:0007669"/>
    <property type="project" value="InterPro"/>
</dbReference>
<proteinExistence type="inferred from homology"/>
<evidence type="ECO:0000256" key="3">
    <source>
        <dbReference type="ARBA" id="ARBA00022490"/>
    </source>
</evidence>
<dbReference type="GO" id="GO:0005737">
    <property type="term" value="C:cytoplasm"/>
    <property type="evidence" value="ECO:0007669"/>
    <property type="project" value="UniProtKB-SubCell"/>
</dbReference>
<feature type="domain" description="Arginine repressor C-terminal" evidence="9">
    <location>
        <begin position="80"/>
        <end position="146"/>
    </location>
</feature>
<evidence type="ECO:0000256" key="4">
    <source>
        <dbReference type="ARBA" id="ARBA00023015"/>
    </source>
</evidence>
<dbReference type="Pfam" id="PF01316">
    <property type="entry name" value="Arg_repressor"/>
    <property type="match status" value="1"/>
</dbReference>
<evidence type="ECO:0000256" key="1">
    <source>
        <dbReference type="ARBA" id="ARBA00004496"/>
    </source>
</evidence>
<dbReference type="SUPFAM" id="SSF55252">
    <property type="entry name" value="C-terminal domain of arginine repressor"/>
    <property type="match status" value="1"/>
</dbReference>
<keyword evidence="3 7" id="KW-0963">Cytoplasm</keyword>
<dbReference type="SUPFAM" id="SSF46785">
    <property type="entry name" value="Winged helix' DNA-binding domain"/>
    <property type="match status" value="1"/>
</dbReference>
<reference evidence="10 13" key="1">
    <citation type="submission" date="2014-06" db="EMBL/GenBank/DDBJ databases">
        <title>Genetic determinant of reutericyclin biosynthesis of Lactobacillus reuteri.</title>
        <authorList>
            <person name="Lin X."/>
            <person name="Duar R."/>
            <person name="Walter J."/>
            <person name="Gaenzle M."/>
        </authorList>
    </citation>
    <scope>NUCLEOTIDE SEQUENCE [LARGE SCALE GENOMIC DNA]</scope>
    <source>
        <strain evidence="10 13">LTH2584</strain>
    </source>
</reference>
<evidence type="ECO:0000259" key="8">
    <source>
        <dbReference type="Pfam" id="PF01316"/>
    </source>
</evidence>
<organism evidence="10 13">
    <name type="scientific">Limosilactobacillus reuteri</name>
    <name type="common">Lactobacillus reuteri</name>
    <dbReference type="NCBI Taxonomy" id="1598"/>
    <lineage>
        <taxon>Bacteria</taxon>
        <taxon>Bacillati</taxon>
        <taxon>Bacillota</taxon>
        <taxon>Bacilli</taxon>
        <taxon>Lactobacillales</taxon>
        <taxon>Lactobacillaceae</taxon>
        <taxon>Limosilactobacillus</taxon>
    </lineage>
</organism>
<dbReference type="Proteomes" id="UP000027731">
    <property type="component" value="Unassembled WGS sequence"/>
</dbReference>
<dbReference type="GO" id="GO:0003700">
    <property type="term" value="F:DNA-binding transcription factor activity"/>
    <property type="evidence" value="ECO:0007669"/>
    <property type="project" value="UniProtKB-UniRule"/>
</dbReference>
<keyword evidence="7" id="KW-0028">Amino-acid biosynthesis</keyword>
<evidence type="ECO:0000313" key="10">
    <source>
        <dbReference type="EMBL" id="KEK14360.1"/>
    </source>
</evidence>
<reference evidence="11" key="2">
    <citation type="submission" date="2017-05" db="EMBL/GenBank/DDBJ databases">
        <authorList>
            <person name="Song R."/>
            <person name="Chenine A.L."/>
            <person name="Ruprecht R.M."/>
        </authorList>
    </citation>
    <scope>NUCLEOTIDE SEQUENCE [LARGE SCALE GENOMIC DNA]</scope>
    <source>
        <strain evidence="11">114h</strain>
    </source>
</reference>
<evidence type="ECO:0000313" key="15">
    <source>
        <dbReference type="Proteomes" id="UP000216681"/>
    </source>
</evidence>
<reference evidence="14 15" key="3">
    <citation type="submission" date="2017-05" db="EMBL/GenBank/DDBJ databases">
        <authorList>
            <person name="Lin X.B."/>
            <person name="Stothard P."/>
            <person name="Tasseva G."/>
            <person name="Walter J."/>
        </authorList>
    </citation>
    <scope>NUCLEOTIDE SEQUENCE [LARGE SCALE GENOMIC DNA]</scope>
    <source>
        <strain evidence="12 15">105n</strain>
        <strain evidence="14">114h</strain>
    </source>
</reference>
<dbReference type="AlphaFoldDB" id="A0A073JZH8"/>
<dbReference type="HAMAP" id="MF_00173">
    <property type="entry name" value="Arg_repressor"/>
    <property type="match status" value="1"/>
</dbReference>
<dbReference type="Proteomes" id="UP000215747">
    <property type="component" value="Unassembled WGS sequence"/>
</dbReference>
<dbReference type="InterPro" id="IPR036390">
    <property type="entry name" value="WH_DNA-bd_sf"/>
</dbReference>
<keyword evidence="6 7" id="KW-0804">Transcription</keyword>
<dbReference type="Proteomes" id="UP000216681">
    <property type="component" value="Unassembled WGS sequence"/>
</dbReference>
<accession>A0A073JZH8</accession>
<dbReference type="GO" id="GO:0051259">
    <property type="term" value="P:protein complex oligomerization"/>
    <property type="evidence" value="ECO:0007669"/>
    <property type="project" value="InterPro"/>
</dbReference>
<dbReference type="EMBL" id="JOSX01000020">
    <property type="protein sequence ID" value="KEK14360.1"/>
    <property type="molecule type" value="Genomic_DNA"/>
</dbReference>
<dbReference type="InterPro" id="IPR001669">
    <property type="entry name" value="Arg_repress"/>
</dbReference>
<evidence type="ECO:0000313" key="11">
    <source>
        <dbReference type="EMBL" id="OYS69260.1"/>
    </source>
</evidence>
<name>A0A073JZH8_LIMRT</name>
<dbReference type="RefSeq" id="WP_035169259.1">
    <property type="nucleotide sequence ID" value="NZ_JANKBC010000005.1"/>
</dbReference>
<dbReference type="EMBL" id="NGPL01000029">
    <property type="protein sequence ID" value="OYS69260.1"/>
    <property type="molecule type" value="Genomic_DNA"/>
</dbReference>
<comment type="similarity">
    <text evidence="2 7">Belongs to the ArgR family.</text>
</comment>
<feature type="domain" description="Arginine repressor DNA-binding" evidence="8">
    <location>
        <begin position="1"/>
        <end position="68"/>
    </location>
</feature>
<dbReference type="Gene3D" id="1.10.10.10">
    <property type="entry name" value="Winged helix-like DNA-binding domain superfamily/Winged helix DNA-binding domain"/>
    <property type="match status" value="1"/>
</dbReference>
<comment type="function">
    <text evidence="7">Regulates arginine biosynthesis genes.</text>
</comment>
<dbReference type="InterPro" id="IPR020899">
    <property type="entry name" value="Arg_repress_C"/>
</dbReference>
<dbReference type="Pfam" id="PF02863">
    <property type="entry name" value="Arg_repressor_C"/>
    <property type="match status" value="1"/>
</dbReference>
<dbReference type="PRINTS" id="PR01467">
    <property type="entry name" value="ARGREPRESSOR"/>
</dbReference>
<keyword evidence="4 7" id="KW-0805">Transcription regulation</keyword>
<evidence type="ECO:0000256" key="6">
    <source>
        <dbReference type="ARBA" id="ARBA00023163"/>
    </source>
</evidence>
<dbReference type="EMBL" id="NGPX01000090">
    <property type="protein sequence ID" value="OYS92035.1"/>
    <property type="molecule type" value="Genomic_DNA"/>
</dbReference>
<evidence type="ECO:0000313" key="13">
    <source>
        <dbReference type="Proteomes" id="UP000027731"/>
    </source>
</evidence>
<dbReference type="PATRIC" id="fig|1598.90.peg.1438"/>
<evidence type="ECO:0000256" key="5">
    <source>
        <dbReference type="ARBA" id="ARBA00023125"/>
    </source>
</evidence>
<comment type="subcellular location">
    <subcellularLocation>
        <location evidence="1 7">Cytoplasm</location>
    </subcellularLocation>
</comment>
<sequence>MKKAERQQKIREIITNESIERQEDLVARLREMGLTVTQATISRDIKEMQLIKIPADNGGYRYGLPAYHHQGHENQLAQTLQDSLEQLKRNDCFLALTVHPGNGPVVATLIRKMDFPTVFTTIGDDGNVLVVCMSPEAAIKLEEKFNAMLD</sequence>
<evidence type="ECO:0000259" key="9">
    <source>
        <dbReference type="Pfam" id="PF02863"/>
    </source>
</evidence>
<reference evidence="14 15" key="4">
    <citation type="submission" date="2017-09" db="EMBL/GenBank/DDBJ databases">
        <title>Tripartite evolution among Lactobacillus johnsonii, Lactobacillus taiwanensis, Lactobacillus reuteri and their rodent host.</title>
        <authorList>
            <person name="Wang T."/>
            <person name="Knowles S."/>
            <person name="Cheng C."/>
        </authorList>
    </citation>
    <scope>NUCLEOTIDE SEQUENCE [LARGE SCALE GENOMIC DNA]</scope>
    <source>
        <strain evidence="12 15">105n</strain>
        <strain evidence="11 14">114h</strain>
    </source>
</reference>
<keyword evidence="7" id="KW-0678">Repressor</keyword>
<dbReference type="GO" id="GO:1900079">
    <property type="term" value="P:regulation of arginine biosynthetic process"/>
    <property type="evidence" value="ECO:0007669"/>
    <property type="project" value="UniProtKB-UniRule"/>
</dbReference>
<dbReference type="UniPathway" id="UPA00068"/>
<evidence type="ECO:0000256" key="2">
    <source>
        <dbReference type="ARBA" id="ARBA00008316"/>
    </source>
</evidence>
<dbReference type="PANTHER" id="PTHR34471:SF1">
    <property type="entry name" value="ARGININE REPRESSOR"/>
    <property type="match status" value="1"/>
</dbReference>
<dbReference type="GO" id="GO:0006526">
    <property type="term" value="P:L-arginine biosynthetic process"/>
    <property type="evidence" value="ECO:0007669"/>
    <property type="project" value="UniProtKB-UniPathway"/>
</dbReference>